<dbReference type="AlphaFoldDB" id="A0A6J4UW65"/>
<keyword evidence="2" id="KW-0479">Metal-binding</keyword>
<dbReference type="Gene3D" id="3.30.70.360">
    <property type="match status" value="1"/>
</dbReference>
<dbReference type="Gene3D" id="3.40.630.10">
    <property type="entry name" value="Zn peptidases"/>
    <property type="match status" value="1"/>
</dbReference>
<keyword evidence="3" id="KW-0378">Hydrolase</keyword>
<evidence type="ECO:0000256" key="1">
    <source>
        <dbReference type="ARBA" id="ARBA00022670"/>
    </source>
</evidence>
<dbReference type="Pfam" id="PF01546">
    <property type="entry name" value="Peptidase_M20"/>
    <property type="match status" value="1"/>
</dbReference>
<dbReference type="InterPro" id="IPR011650">
    <property type="entry name" value="Peptidase_M20_dimer"/>
</dbReference>
<keyword evidence="1" id="KW-0645">Protease</keyword>
<dbReference type="GO" id="GO:0006508">
    <property type="term" value="P:proteolysis"/>
    <property type="evidence" value="ECO:0007669"/>
    <property type="project" value="UniProtKB-KW"/>
</dbReference>
<accession>A0A6J4UW65</accession>
<sequence>MPLADLRERTAALMPEVIADLTALTRIPSIAFPGFPSEPVLAAAEATAALFRDAGVADAQLLDVPGGYPAVYAEIPAPAGAPTVLLYAHYDIQPAPPEQGWTTDPFAPVIKDGRLYGRGAADDKSGVMMHVAAMRLFGGKPPVGVRLLIEGEEETGAGLGPFVEANPHLARCDAFVIADGGNSVAGEPELNVALRGIVTCTVTVRTLGSMVHSGGYGGAAPDALMVLATIVSRLLDDKGDVAVPGLTAYDWDGNDIPEDRYRAAAGLLPGMPLIGTGSIASRLWTKPSVTGIGLDAPAVAGASNSLIPEAKAKISLRVAPGSDLVASQNALIDHIKASAPWGVAVEVEPGERGNSFKAPTDGPIAGAARAALREVFGQEVDAKASGGSIPLLGTLQSLAPTAEFVVWGAQEGEHSRAHGPDESQDLTELERMILAEARFLELLGERAG</sequence>
<dbReference type="Pfam" id="PF07687">
    <property type="entry name" value="M20_dimer"/>
    <property type="match status" value="1"/>
</dbReference>
<organism evidence="5">
    <name type="scientific">uncultured Thermomicrobiales bacterium</name>
    <dbReference type="NCBI Taxonomy" id="1645740"/>
    <lineage>
        <taxon>Bacteria</taxon>
        <taxon>Pseudomonadati</taxon>
        <taxon>Thermomicrobiota</taxon>
        <taxon>Thermomicrobia</taxon>
        <taxon>Thermomicrobiales</taxon>
        <taxon>environmental samples</taxon>
    </lineage>
</organism>
<evidence type="ECO:0000313" key="5">
    <source>
        <dbReference type="EMBL" id="CAA9561682.1"/>
    </source>
</evidence>
<name>A0A6J4UW65_9BACT</name>
<dbReference type="InterPro" id="IPR051458">
    <property type="entry name" value="Cyt/Met_Dipeptidase"/>
</dbReference>
<evidence type="ECO:0000259" key="4">
    <source>
        <dbReference type="Pfam" id="PF07687"/>
    </source>
</evidence>
<dbReference type="EMBL" id="CADCWF010000165">
    <property type="protein sequence ID" value="CAA9561682.1"/>
    <property type="molecule type" value="Genomic_DNA"/>
</dbReference>
<proteinExistence type="predicted"/>
<evidence type="ECO:0000256" key="3">
    <source>
        <dbReference type="ARBA" id="ARBA00022801"/>
    </source>
</evidence>
<dbReference type="GO" id="GO:0046872">
    <property type="term" value="F:metal ion binding"/>
    <property type="evidence" value="ECO:0007669"/>
    <property type="project" value="UniProtKB-KW"/>
</dbReference>
<gene>
    <name evidence="5" type="ORF">AVDCRST_MAG59-2621</name>
</gene>
<protein>
    <recommendedName>
        <fullName evidence="4">Peptidase M20 dimerisation domain-containing protein</fullName>
    </recommendedName>
</protein>
<dbReference type="PANTHER" id="PTHR43270:SF12">
    <property type="entry name" value="SUCCINYL-DIAMINOPIMELATE DESUCCINYLASE"/>
    <property type="match status" value="1"/>
</dbReference>
<dbReference type="SUPFAM" id="SSF53187">
    <property type="entry name" value="Zn-dependent exopeptidases"/>
    <property type="match status" value="1"/>
</dbReference>
<reference evidence="5" key="1">
    <citation type="submission" date="2020-02" db="EMBL/GenBank/DDBJ databases">
        <authorList>
            <person name="Meier V. D."/>
        </authorList>
    </citation>
    <scope>NUCLEOTIDE SEQUENCE</scope>
    <source>
        <strain evidence="5">AVDCRST_MAG59</strain>
    </source>
</reference>
<dbReference type="GO" id="GO:0008233">
    <property type="term" value="F:peptidase activity"/>
    <property type="evidence" value="ECO:0007669"/>
    <property type="project" value="UniProtKB-KW"/>
</dbReference>
<feature type="domain" description="Peptidase M20 dimerisation" evidence="4">
    <location>
        <begin position="193"/>
        <end position="341"/>
    </location>
</feature>
<dbReference type="InterPro" id="IPR002933">
    <property type="entry name" value="Peptidase_M20"/>
</dbReference>
<dbReference type="NCBIfam" id="NF005914">
    <property type="entry name" value="PRK07907.1"/>
    <property type="match status" value="1"/>
</dbReference>
<dbReference type="PANTHER" id="PTHR43270">
    <property type="entry name" value="BETA-ALA-HIS DIPEPTIDASE"/>
    <property type="match status" value="1"/>
</dbReference>
<evidence type="ECO:0000256" key="2">
    <source>
        <dbReference type="ARBA" id="ARBA00022723"/>
    </source>
</evidence>